<evidence type="ECO:0000313" key="2">
    <source>
        <dbReference type="Proteomes" id="UP000199267"/>
    </source>
</evidence>
<evidence type="ECO:0000313" key="1">
    <source>
        <dbReference type="EMBL" id="SER81970.1"/>
    </source>
</evidence>
<protein>
    <submittedName>
        <fullName evidence="1">Uncharacterized protein</fullName>
    </submittedName>
</protein>
<dbReference type="EMBL" id="FOFJ01000097">
    <property type="protein sequence ID" value="SER81970.1"/>
    <property type="molecule type" value="Genomic_DNA"/>
</dbReference>
<proteinExistence type="predicted"/>
<name>A0A1H9SAD1_9GAMM</name>
<organism evidence="1 2">
    <name type="scientific">Azotobacter beijerinckii</name>
    <dbReference type="NCBI Taxonomy" id="170623"/>
    <lineage>
        <taxon>Bacteria</taxon>
        <taxon>Pseudomonadati</taxon>
        <taxon>Pseudomonadota</taxon>
        <taxon>Gammaproteobacteria</taxon>
        <taxon>Pseudomonadales</taxon>
        <taxon>Pseudomonadaceae</taxon>
        <taxon>Azotobacter</taxon>
    </lineage>
</organism>
<gene>
    <name evidence="1" type="ORF">SAMN04244573_04387</name>
</gene>
<sequence length="119" mass="13266">MAFVGHERGFGQVPVEGRVLLRNDGKSTMKQVVLLDPDVLGLTEKQREHVLRVFPEVRYAMANYLRQGVAVRVQRQNECSPDVPPYAIVVESDPEFWIDCAESPVAAKAHALALGLRVI</sequence>
<accession>A0A1H9SAD1</accession>
<dbReference type="Proteomes" id="UP000199267">
    <property type="component" value="Unassembled WGS sequence"/>
</dbReference>
<dbReference type="AlphaFoldDB" id="A0A1H9SAD1"/>
<reference evidence="1 2" key="1">
    <citation type="submission" date="2016-10" db="EMBL/GenBank/DDBJ databases">
        <authorList>
            <person name="de Groot N.N."/>
        </authorList>
    </citation>
    <scope>NUCLEOTIDE SEQUENCE [LARGE SCALE GENOMIC DNA]</scope>
    <source>
        <strain evidence="1 2">DSM 378</strain>
    </source>
</reference>